<feature type="chain" id="PRO_5013388614" evidence="1">
    <location>
        <begin position="23"/>
        <end position="169"/>
    </location>
</feature>
<gene>
    <name evidence="2" type="ORF">PENCOP_c013G03610</name>
</gene>
<keyword evidence="3" id="KW-1185">Reference proteome</keyword>
<evidence type="ECO:0000313" key="3">
    <source>
        <dbReference type="Proteomes" id="UP000191500"/>
    </source>
</evidence>
<dbReference type="Proteomes" id="UP000191500">
    <property type="component" value="Unassembled WGS sequence"/>
</dbReference>
<feature type="signal peptide" evidence="1">
    <location>
        <begin position="1"/>
        <end position="22"/>
    </location>
</feature>
<dbReference type="AlphaFoldDB" id="A0A1V6UAM0"/>
<sequence>MKRLPLLLLFTLFQLLAGIVEALIAAGGAETIFFYQAYLLKLQHVTDPGRRAIARKCPIPEGRTECSFAEFVKLISSDKALERNGKDWPQIAKIYDSAEDTPLLATSKNLREARFFAEYNQQKFFEKDPEAHSLSVAIWKAREIMATTKKSKYPDYKRRMVEALELESE</sequence>
<evidence type="ECO:0000313" key="2">
    <source>
        <dbReference type="EMBL" id="OQE35522.1"/>
    </source>
</evidence>
<name>A0A1V6UAM0_9EURO</name>
<organism evidence="2 3">
    <name type="scientific">Penicillium coprophilum</name>
    <dbReference type="NCBI Taxonomy" id="36646"/>
    <lineage>
        <taxon>Eukaryota</taxon>
        <taxon>Fungi</taxon>
        <taxon>Dikarya</taxon>
        <taxon>Ascomycota</taxon>
        <taxon>Pezizomycotina</taxon>
        <taxon>Eurotiomycetes</taxon>
        <taxon>Eurotiomycetidae</taxon>
        <taxon>Eurotiales</taxon>
        <taxon>Aspergillaceae</taxon>
        <taxon>Penicillium</taxon>
    </lineage>
</organism>
<protein>
    <submittedName>
        <fullName evidence="2">Uncharacterized protein</fullName>
    </submittedName>
</protein>
<proteinExistence type="predicted"/>
<accession>A0A1V6UAM0</accession>
<keyword evidence="1" id="KW-0732">Signal</keyword>
<dbReference type="EMBL" id="MDDG01000013">
    <property type="protein sequence ID" value="OQE35522.1"/>
    <property type="molecule type" value="Genomic_DNA"/>
</dbReference>
<evidence type="ECO:0000256" key="1">
    <source>
        <dbReference type="SAM" id="SignalP"/>
    </source>
</evidence>
<reference evidence="3" key="1">
    <citation type="journal article" date="2017" name="Nat. Microbiol.">
        <title>Global analysis of biosynthetic gene clusters reveals vast potential of secondary metabolite production in Penicillium species.</title>
        <authorList>
            <person name="Nielsen J.C."/>
            <person name="Grijseels S."/>
            <person name="Prigent S."/>
            <person name="Ji B."/>
            <person name="Dainat J."/>
            <person name="Nielsen K.F."/>
            <person name="Frisvad J.C."/>
            <person name="Workman M."/>
            <person name="Nielsen J."/>
        </authorList>
    </citation>
    <scope>NUCLEOTIDE SEQUENCE [LARGE SCALE GENOMIC DNA]</scope>
    <source>
        <strain evidence="3">IBT 31321</strain>
    </source>
</reference>
<comment type="caution">
    <text evidence="2">The sequence shown here is derived from an EMBL/GenBank/DDBJ whole genome shotgun (WGS) entry which is preliminary data.</text>
</comment>